<accession>A0A0J8D6U2</accession>
<gene>
    <name evidence="1" type="ORF">CLCY_2c03390</name>
</gene>
<dbReference type="AlphaFoldDB" id="A0A0J8D6U2"/>
<evidence type="ECO:0000313" key="2">
    <source>
        <dbReference type="Proteomes" id="UP000036756"/>
    </source>
</evidence>
<name>A0A0J8D6U2_CLOCY</name>
<keyword evidence="2" id="KW-1185">Reference proteome</keyword>
<dbReference type="RefSeq" id="WP_161797123.1">
    <property type="nucleotide sequence ID" value="NZ_LFVU01000027.1"/>
</dbReference>
<sequence length="49" mass="5672">MKVYVVSYKEDGGVKERGFRNIVDAEKLKKIKKGDIRPIEVEIKPVIRV</sequence>
<evidence type="ECO:0000313" key="1">
    <source>
        <dbReference type="EMBL" id="KMT21577.1"/>
    </source>
</evidence>
<dbReference type="STRING" id="1121307.CLCY_2c03390"/>
<dbReference type="Proteomes" id="UP000036756">
    <property type="component" value="Unassembled WGS sequence"/>
</dbReference>
<comment type="caution">
    <text evidence="1">The sequence shown here is derived from an EMBL/GenBank/DDBJ whole genome shotgun (WGS) entry which is preliminary data.</text>
</comment>
<protein>
    <submittedName>
        <fullName evidence="1">Uncharacterized protein</fullName>
    </submittedName>
</protein>
<reference evidence="1 2" key="1">
    <citation type="submission" date="2015-06" db="EMBL/GenBank/DDBJ databases">
        <title>Draft genome sequence of the purine-degrading Clostridium cylindrosporum HC-1 (DSM 605).</title>
        <authorList>
            <person name="Poehlein A."/>
            <person name="Schiel-Bengelsdorf B."/>
            <person name="Bengelsdorf F."/>
            <person name="Daniel R."/>
            <person name="Duerre P."/>
        </authorList>
    </citation>
    <scope>NUCLEOTIDE SEQUENCE [LARGE SCALE GENOMIC DNA]</scope>
    <source>
        <strain evidence="1 2">DSM 605</strain>
    </source>
</reference>
<dbReference type="PATRIC" id="fig|1121307.3.peg.1195"/>
<dbReference type="EMBL" id="LFVU01000027">
    <property type="protein sequence ID" value="KMT21577.1"/>
    <property type="molecule type" value="Genomic_DNA"/>
</dbReference>
<proteinExistence type="predicted"/>
<organism evidence="1 2">
    <name type="scientific">Clostridium cylindrosporum DSM 605</name>
    <dbReference type="NCBI Taxonomy" id="1121307"/>
    <lineage>
        <taxon>Bacteria</taxon>
        <taxon>Bacillati</taxon>
        <taxon>Bacillota</taxon>
        <taxon>Clostridia</taxon>
        <taxon>Eubacteriales</taxon>
        <taxon>Clostridiaceae</taxon>
        <taxon>Clostridium</taxon>
    </lineage>
</organism>